<dbReference type="EMBL" id="KV875099">
    <property type="protein sequence ID" value="OIW28076.1"/>
    <property type="molecule type" value="Genomic_DNA"/>
</dbReference>
<organism evidence="1 2">
    <name type="scientific">Coniochaeta ligniaria NRRL 30616</name>
    <dbReference type="NCBI Taxonomy" id="1408157"/>
    <lineage>
        <taxon>Eukaryota</taxon>
        <taxon>Fungi</taxon>
        <taxon>Dikarya</taxon>
        <taxon>Ascomycota</taxon>
        <taxon>Pezizomycotina</taxon>
        <taxon>Sordariomycetes</taxon>
        <taxon>Sordariomycetidae</taxon>
        <taxon>Coniochaetales</taxon>
        <taxon>Coniochaetaceae</taxon>
        <taxon>Coniochaeta</taxon>
    </lineage>
</organism>
<keyword evidence="2" id="KW-1185">Reference proteome</keyword>
<dbReference type="STRING" id="1408157.A0A1J7JFQ0"/>
<evidence type="ECO:0000313" key="1">
    <source>
        <dbReference type="EMBL" id="OIW28076.1"/>
    </source>
</evidence>
<dbReference type="Proteomes" id="UP000182658">
    <property type="component" value="Unassembled WGS sequence"/>
</dbReference>
<proteinExistence type="predicted"/>
<name>A0A1J7JFQ0_9PEZI</name>
<gene>
    <name evidence="1" type="ORF">CONLIGDRAFT_646274</name>
</gene>
<reference evidence="1 2" key="1">
    <citation type="submission" date="2016-10" db="EMBL/GenBank/DDBJ databases">
        <title>Draft genome sequence of Coniochaeta ligniaria NRRL30616, a lignocellulolytic fungus for bioabatement of inhibitors in plant biomass hydrolysates.</title>
        <authorList>
            <consortium name="DOE Joint Genome Institute"/>
            <person name="Jimenez D.J."/>
            <person name="Hector R.E."/>
            <person name="Riley R."/>
            <person name="Sun H."/>
            <person name="Grigoriev I.V."/>
            <person name="Van Elsas J.D."/>
            <person name="Nichols N.N."/>
        </authorList>
    </citation>
    <scope>NUCLEOTIDE SEQUENCE [LARGE SCALE GENOMIC DNA]</scope>
    <source>
        <strain evidence="1 2">NRRL 30616</strain>
    </source>
</reference>
<dbReference type="OrthoDB" id="5242466at2759"/>
<sequence>MAFINSLFPSSFPRPSSEPVVVDYVPISATDEHAKRISLLGIEESLLQPSVPSRSAKTPRSLAELPRSYKPTRFRLLDASFSKEEKPDAWFEMLFVDVYAHARRFVEAHFGFGDIPRNEDEDEDEEVDSLWLGGTGFTREFLTYASLVARQDNLLAGWEALLRSETERKAMVSGIIAKALEDGAWDKLLFGASEEQKKLLEELDSGTVQCEESEGYERTTIRAQTINSVLGRSPLPPNFWSEVDILTSRILALLLPLLDLLDVHFPSSSATNPLVSIHADLHALVAEAGFLAVSMRRSGSIFRLVWPAPGDRSDRSRHSHDAACEVVYQVSRHAAESIEKGAAHVAAEDRARERGLPTPLVKGQLAAFRKVVVVPKVKVVVWPGLERYRRVVKGGLKGVDEVVIRKALVGYYCGKASDEADVAEGRPRLGEYVKGVREARREKLFRESFVGLVTGISRGEWLAMGALLMLGLGMGYMFDLWGPSGSYAGEQLEVHSETHPETHPEAHPQQQTWDVGSFLAQLGRSARAGLFRGEV</sequence>
<dbReference type="AlphaFoldDB" id="A0A1J7JFQ0"/>
<dbReference type="InParanoid" id="A0A1J7JFQ0"/>
<evidence type="ECO:0000313" key="2">
    <source>
        <dbReference type="Proteomes" id="UP000182658"/>
    </source>
</evidence>
<protein>
    <submittedName>
        <fullName evidence="1">Uncharacterized protein</fullName>
    </submittedName>
</protein>
<accession>A0A1J7JFQ0</accession>